<proteinExistence type="predicted"/>
<protein>
    <submittedName>
        <fullName evidence="1">Uncharacterized protein</fullName>
    </submittedName>
</protein>
<dbReference type="Proteomes" id="UP000051276">
    <property type="component" value="Unassembled WGS sequence"/>
</dbReference>
<reference evidence="1 2" key="1">
    <citation type="submission" date="2015-11" db="EMBL/GenBank/DDBJ databases">
        <title>The genome of Candidatus Endoriftia persephone in Ridgeia piscesae and population structure of the North Eastern Pacific vestimentiferan symbionts.</title>
        <authorList>
            <person name="Perez M."/>
            <person name="Juniper K.S."/>
        </authorList>
    </citation>
    <scope>NUCLEOTIDE SEQUENCE [LARGE SCALE GENOMIC DNA]</scope>
    <source>
        <strain evidence="1">Ind10</strain>
    </source>
</reference>
<dbReference type="RefSeq" id="WP_233519385.1">
    <property type="nucleotide sequence ID" value="NZ_KQ557015.1"/>
</dbReference>
<evidence type="ECO:0000313" key="1">
    <source>
        <dbReference type="EMBL" id="KRT57917.1"/>
    </source>
</evidence>
<organism evidence="1 2">
    <name type="scientific">endosymbiont of Ridgeia piscesae</name>
    <dbReference type="NCBI Taxonomy" id="54398"/>
    <lineage>
        <taxon>Bacteria</taxon>
        <taxon>Pseudomonadati</taxon>
        <taxon>Pseudomonadota</taxon>
        <taxon>Gammaproteobacteria</taxon>
        <taxon>sulfur-oxidizing symbionts</taxon>
    </lineage>
</organism>
<dbReference type="EMBL" id="LMXI01000435">
    <property type="protein sequence ID" value="KRT57917.1"/>
    <property type="molecule type" value="Genomic_DNA"/>
</dbReference>
<accession>A0A0T5Z586</accession>
<gene>
    <name evidence="1" type="ORF">Ga0076813_12591</name>
</gene>
<sequence>SHHFLIAFISSAMLNAGKGTDNLIRENESVAIQSVLPTRSRKMIEPSSTDTLLQAIVDSEYIINPDRKE</sequence>
<comment type="caution">
    <text evidence="1">The sequence shown here is derived from an EMBL/GenBank/DDBJ whole genome shotgun (WGS) entry which is preliminary data.</text>
</comment>
<feature type="non-terminal residue" evidence="1">
    <location>
        <position position="1"/>
    </location>
</feature>
<dbReference type="AlphaFoldDB" id="A0A0T5Z586"/>
<name>A0A0T5Z586_9GAMM</name>
<evidence type="ECO:0000313" key="2">
    <source>
        <dbReference type="Proteomes" id="UP000051276"/>
    </source>
</evidence>